<name>A0ABN1YW65_9MICO</name>
<evidence type="ECO:0000256" key="3">
    <source>
        <dbReference type="ARBA" id="ARBA00009370"/>
    </source>
</evidence>
<keyword evidence="6" id="KW-0645">Protease</keyword>
<dbReference type="Proteomes" id="UP001501266">
    <property type="component" value="Unassembled WGS sequence"/>
</dbReference>
<organism evidence="8 9">
    <name type="scientific">Agrococcus citreus</name>
    <dbReference type="NCBI Taxonomy" id="84643"/>
    <lineage>
        <taxon>Bacteria</taxon>
        <taxon>Bacillati</taxon>
        <taxon>Actinomycetota</taxon>
        <taxon>Actinomycetes</taxon>
        <taxon>Micrococcales</taxon>
        <taxon>Microbacteriaceae</taxon>
        <taxon>Agrococcus</taxon>
    </lineage>
</organism>
<dbReference type="PANTHER" id="PTHR43390">
    <property type="entry name" value="SIGNAL PEPTIDASE I"/>
    <property type="match status" value="1"/>
</dbReference>
<dbReference type="Gene3D" id="2.10.109.10">
    <property type="entry name" value="Umud Fragment, subunit A"/>
    <property type="match status" value="1"/>
</dbReference>
<keyword evidence="6" id="KW-1133">Transmembrane helix</keyword>
<reference evidence="8 9" key="1">
    <citation type="journal article" date="2019" name="Int. J. Syst. Evol. Microbiol.">
        <title>The Global Catalogue of Microorganisms (GCM) 10K type strain sequencing project: providing services to taxonomists for standard genome sequencing and annotation.</title>
        <authorList>
            <consortium name="The Broad Institute Genomics Platform"/>
            <consortium name="The Broad Institute Genome Sequencing Center for Infectious Disease"/>
            <person name="Wu L."/>
            <person name="Ma J."/>
        </authorList>
    </citation>
    <scope>NUCLEOTIDE SEQUENCE [LARGE SCALE GENOMIC DNA]</scope>
    <source>
        <strain evidence="8 9">JCM 12398</strain>
    </source>
</reference>
<dbReference type="PRINTS" id="PR00727">
    <property type="entry name" value="LEADERPTASE"/>
</dbReference>
<dbReference type="InterPro" id="IPR000223">
    <property type="entry name" value="Pept_S26A_signal_pept_1"/>
</dbReference>
<dbReference type="RefSeq" id="WP_343919875.1">
    <property type="nucleotide sequence ID" value="NZ_BAAAKK010000005.1"/>
</dbReference>
<dbReference type="InterPro" id="IPR019533">
    <property type="entry name" value="Peptidase_S26"/>
</dbReference>
<dbReference type="PROSITE" id="PS00761">
    <property type="entry name" value="SPASE_I_3"/>
    <property type="match status" value="1"/>
</dbReference>
<dbReference type="PANTHER" id="PTHR43390:SF1">
    <property type="entry name" value="CHLOROPLAST PROCESSING PEPTIDASE"/>
    <property type="match status" value="1"/>
</dbReference>
<keyword evidence="6" id="KW-0472">Membrane</keyword>
<dbReference type="InterPro" id="IPR019758">
    <property type="entry name" value="Pept_S26A_signal_pept_1_CS"/>
</dbReference>
<keyword evidence="5 6" id="KW-0378">Hydrolase</keyword>
<evidence type="ECO:0000259" key="7">
    <source>
        <dbReference type="Pfam" id="PF10502"/>
    </source>
</evidence>
<sequence>MGRRQLTTSTPVGIAVAVLLGVAAVLGLRLWVVEPLTVASDSMAPTVAQGSTVLVGRWQQAAGSPDAGQLVVLRDPVDGRSMLKRVVAVAGQTLAIRDGVLYVDEVAVAEPYVDPRHVDGTFFGLMRVPAGHVFVLGDNRAVSIDSRDFGAVPVEELTGLVLWAG</sequence>
<comment type="catalytic activity">
    <reaction evidence="1 6">
        <text>Cleavage of hydrophobic, N-terminal signal or leader sequences from secreted and periplasmic proteins.</text>
        <dbReference type="EC" id="3.4.21.89"/>
    </reaction>
</comment>
<dbReference type="SUPFAM" id="SSF51306">
    <property type="entry name" value="LexA/Signal peptidase"/>
    <property type="match status" value="1"/>
</dbReference>
<keyword evidence="6" id="KW-0812">Transmembrane</keyword>
<dbReference type="CDD" id="cd06530">
    <property type="entry name" value="S26_SPase_I"/>
    <property type="match status" value="1"/>
</dbReference>
<evidence type="ECO:0000256" key="6">
    <source>
        <dbReference type="RuleBase" id="RU362042"/>
    </source>
</evidence>
<evidence type="ECO:0000313" key="9">
    <source>
        <dbReference type="Proteomes" id="UP001501266"/>
    </source>
</evidence>
<evidence type="ECO:0000256" key="5">
    <source>
        <dbReference type="ARBA" id="ARBA00022801"/>
    </source>
</evidence>
<dbReference type="NCBIfam" id="TIGR02227">
    <property type="entry name" value="sigpep_I_bact"/>
    <property type="match status" value="1"/>
</dbReference>
<dbReference type="Pfam" id="PF10502">
    <property type="entry name" value="Peptidase_S26"/>
    <property type="match status" value="1"/>
</dbReference>
<gene>
    <name evidence="8" type="primary">lepB_2</name>
    <name evidence="8" type="ORF">GCM10009640_19450</name>
</gene>
<evidence type="ECO:0000256" key="1">
    <source>
        <dbReference type="ARBA" id="ARBA00000677"/>
    </source>
</evidence>
<accession>A0ABN1YW65</accession>
<comment type="similarity">
    <text evidence="3 6">Belongs to the peptidase S26 family.</text>
</comment>
<feature type="domain" description="Peptidase S26" evidence="7">
    <location>
        <begin position="15"/>
        <end position="161"/>
    </location>
</feature>
<evidence type="ECO:0000256" key="2">
    <source>
        <dbReference type="ARBA" id="ARBA00004401"/>
    </source>
</evidence>
<feature type="transmembrane region" description="Helical" evidence="6">
    <location>
        <begin position="12"/>
        <end position="32"/>
    </location>
</feature>
<comment type="subcellular location">
    <subcellularLocation>
        <location evidence="2">Cell membrane</location>
        <topology evidence="2">Single-pass type II membrane protein</topology>
    </subcellularLocation>
    <subcellularLocation>
        <location evidence="6">Membrane</location>
        <topology evidence="6">Single-pass type II membrane protein</topology>
    </subcellularLocation>
</comment>
<dbReference type="EC" id="3.4.21.89" evidence="4 6"/>
<dbReference type="InterPro" id="IPR036286">
    <property type="entry name" value="LexA/Signal_pep-like_sf"/>
</dbReference>
<dbReference type="EMBL" id="BAAAKK010000005">
    <property type="protein sequence ID" value="GAA1424049.1"/>
    <property type="molecule type" value="Genomic_DNA"/>
</dbReference>
<comment type="caution">
    <text evidence="8">The sequence shown here is derived from an EMBL/GenBank/DDBJ whole genome shotgun (WGS) entry which is preliminary data.</text>
</comment>
<evidence type="ECO:0000256" key="4">
    <source>
        <dbReference type="ARBA" id="ARBA00013208"/>
    </source>
</evidence>
<evidence type="ECO:0000313" key="8">
    <source>
        <dbReference type="EMBL" id="GAA1424049.1"/>
    </source>
</evidence>
<keyword evidence="9" id="KW-1185">Reference proteome</keyword>
<protein>
    <recommendedName>
        <fullName evidence="4 6">Signal peptidase I</fullName>
        <ecNumber evidence="4 6">3.4.21.89</ecNumber>
    </recommendedName>
</protein>
<proteinExistence type="inferred from homology"/>